<evidence type="ECO:0000313" key="3">
    <source>
        <dbReference type="EMBL" id="CAH1792740.1"/>
    </source>
</evidence>
<dbReference type="PANTHER" id="PTHR11360:SF284">
    <property type="entry name" value="EG:103B4.3 PROTEIN-RELATED"/>
    <property type="match status" value="1"/>
</dbReference>
<dbReference type="PANTHER" id="PTHR11360">
    <property type="entry name" value="MONOCARBOXYLATE TRANSPORTER"/>
    <property type="match status" value="1"/>
</dbReference>
<dbReference type="Pfam" id="PF07690">
    <property type="entry name" value="MFS_1"/>
    <property type="match status" value="2"/>
</dbReference>
<reference evidence="3" key="1">
    <citation type="submission" date="2022-03" db="EMBL/GenBank/DDBJ databases">
        <authorList>
            <person name="Martin C."/>
        </authorList>
    </citation>
    <scope>NUCLEOTIDE SEQUENCE</scope>
</reference>
<dbReference type="AlphaFoldDB" id="A0A8J1Y6M3"/>
<dbReference type="InterPro" id="IPR011701">
    <property type="entry name" value="MFS"/>
</dbReference>
<dbReference type="Proteomes" id="UP000749559">
    <property type="component" value="Unassembled WGS sequence"/>
</dbReference>
<feature type="transmembrane region" description="Helical" evidence="2">
    <location>
        <begin position="605"/>
        <end position="625"/>
    </location>
</feature>
<proteinExistence type="predicted"/>
<evidence type="ECO:0000313" key="4">
    <source>
        <dbReference type="Proteomes" id="UP000749559"/>
    </source>
</evidence>
<dbReference type="GO" id="GO:0008028">
    <property type="term" value="F:monocarboxylic acid transmembrane transporter activity"/>
    <property type="evidence" value="ECO:0007669"/>
    <property type="project" value="TreeGrafter"/>
</dbReference>
<evidence type="ECO:0000256" key="2">
    <source>
        <dbReference type="SAM" id="Phobius"/>
    </source>
</evidence>
<protein>
    <submittedName>
        <fullName evidence="3">Uncharacterized protein</fullName>
    </submittedName>
</protein>
<name>A0A8J1Y6M3_OWEFU</name>
<keyword evidence="2" id="KW-0472">Membrane</keyword>
<organism evidence="3 4">
    <name type="scientific">Owenia fusiformis</name>
    <name type="common">Polychaete worm</name>
    <dbReference type="NCBI Taxonomy" id="6347"/>
    <lineage>
        <taxon>Eukaryota</taxon>
        <taxon>Metazoa</taxon>
        <taxon>Spiralia</taxon>
        <taxon>Lophotrochozoa</taxon>
        <taxon>Annelida</taxon>
        <taxon>Polychaeta</taxon>
        <taxon>Sedentaria</taxon>
        <taxon>Canalipalpata</taxon>
        <taxon>Sabellida</taxon>
        <taxon>Oweniida</taxon>
        <taxon>Oweniidae</taxon>
        <taxon>Owenia</taxon>
    </lineage>
</organism>
<feature type="transmembrane region" description="Helical" evidence="2">
    <location>
        <begin position="265"/>
        <end position="284"/>
    </location>
</feature>
<feature type="transmembrane region" description="Helical" evidence="2">
    <location>
        <begin position="234"/>
        <end position="253"/>
    </location>
</feature>
<feature type="region of interest" description="Disordered" evidence="1">
    <location>
        <begin position="58"/>
        <end position="97"/>
    </location>
</feature>
<feature type="transmembrane region" description="Helical" evidence="2">
    <location>
        <begin position="581"/>
        <end position="599"/>
    </location>
</feature>
<dbReference type="InterPro" id="IPR050327">
    <property type="entry name" value="Proton-linked_MCT"/>
</dbReference>
<accession>A0A8J1Y6M3</accession>
<feature type="transmembrane region" description="Helical" evidence="2">
    <location>
        <begin position="176"/>
        <end position="194"/>
    </location>
</feature>
<feature type="transmembrane region" description="Helical" evidence="2">
    <location>
        <begin position="551"/>
        <end position="569"/>
    </location>
</feature>
<feature type="compositionally biased region" description="Polar residues" evidence="1">
    <location>
        <begin position="83"/>
        <end position="97"/>
    </location>
</feature>
<dbReference type="CDD" id="cd17352">
    <property type="entry name" value="MFS_MCT_SLC16"/>
    <property type="match status" value="1"/>
</dbReference>
<feature type="transmembrane region" description="Helical" evidence="2">
    <location>
        <begin position="107"/>
        <end position="129"/>
    </location>
</feature>
<dbReference type="SUPFAM" id="SSF103473">
    <property type="entry name" value="MFS general substrate transporter"/>
    <property type="match status" value="1"/>
</dbReference>
<feature type="transmembrane region" description="Helical" evidence="2">
    <location>
        <begin position="200"/>
        <end position="222"/>
    </location>
</feature>
<keyword evidence="4" id="KW-1185">Reference proteome</keyword>
<feature type="compositionally biased region" description="Polar residues" evidence="1">
    <location>
        <begin position="61"/>
        <end position="75"/>
    </location>
</feature>
<dbReference type="OrthoDB" id="2213137at2759"/>
<feature type="transmembrane region" description="Helical" evidence="2">
    <location>
        <begin position="149"/>
        <end position="169"/>
    </location>
</feature>
<feature type="transmembrane region" description="Helical" evidence="2">
    <location>
        <begin position="671"/>
        <end position="695"/>
    </location>
</feature>
<keyword evidence="2" id="KW-0812">Transmembrane</keyword>
<dbReference type="InterPro" id="IPR036259">
    <property type="entry name" value="MFS_trans_sf"/>
</dbReference>
<evidence type="ECO:0000256" key="1">
    <source>
        <dbReference type="SAM" id="MobiDB-lite"/>
    </source>
</evidence>
<comment type="caution">
    <text evidence="3">The sequence shown here is derived from an EMBL/GenBank/DDBJ whole genome shotgun (WGS) entry which is preliminary data.</text>
</comment>
<feature type="transmembrane region" description="Helical" evidence="2">
    <location>
        <begin position="645"/>
        <end position="665"/>
    </location>
</feature>
<feature type="transmembrane region" description="Helical" evidence="2">
    <location>
        <begin position="517"/>
        <end position="539"/>
    </location>
</feature>
<dbReference type="Gene3D" id="1.20.1250.20">
    <property type="entry name" value="MFS general substrate transporter like domains"/>
    <property type="match status" value="2"/>
</dbReference>
<gene>
    <name evidence="3" type="ORF">OFUS_LOCUS17675</name>
</gene>
<dbReference type="EMBL" id="CAIIXF020000008">
    <property type="protein sequence ID" value="CAH1792740.1"/>
    <property type="molecule type" value="Genomic_DNA"/>
</dbReference>
<sequence length="748" mass="82746">MEKNYIAVNARQATDYDHVAEGTSAIRSAPNLSKPKRPADTRLYNPSFLNVNKPHLDVHENSSTLHPNNEPTSQADETHSDDTLNQNQPLTKKNGSSATILPPDGGWGWVVCFASLLIVLIIDGVLFSFGVFFLDLLESFKESRAKTAWVGSTVMGVHMAVGPVVSVMVNKYGCRIVTITGALISTFGIGVSIISPNVDVLILTYGFLGGFGFSMMFIPAILMVNFYFDNKRAFANGMAMCGSGLGMFVFANLCNALTDAYDWRGSTLIIAGIVLNCAVCGSMYRPIVESYGSTRGSKESLDYKAPKKTFSERICICCKPSRRYTEEQVTTSINELHKNVDENEEEMRARSASMSNRKCKDVSLDMRPGNKPLLDPRIVSIKVTDFSQKQQGSSVNGINTPNWMLENTGANITQSFTDIRSLQRRHRKNCQQQAHTPLKLAMSPLYRKDIFYSGNILKLPEFQSRGDLRSYTKSVMRKPSLAEEDGQLSVEEMDKNLPKRIANMCRSIDLKMFMDPLYLIFTLSSVFWTAQSTVMNFIPEYVVLQGLTKENAAMLVSTVGITNVLGRLTTGWLCDRPHMDCKVINATALICGGFSMVILPFTANYAFLICLCAVFGFCMGTWVALRPICLVDLFGIEKLTNSLGILVMFQGAAFTIGPPIAGWLFDLTNSHLTTFLSCGVIFICSGLLCGSLRWLKIRRMRNELQNRKYKSVASEELIDLKQDTSASLKNGLVANGHAGYSDSTENGH</sequence>
<keyword evidence="2" id="KW-1133">Transmembrane helix</keyword>